<dbReference type="InterPro" id="IPR003439">
    <property type="entry name" value="ABC_transporter-like_ATP-bd"/>
</dbReference>
<dbReference type="FunFam" id="3.40.50.300:FF:000221">
    <property type="entry name" value="Multidrug ABC transporter ATP-binding protein"/>
    <property type="match status" value="1"/>
</dbReference>
<evidence type="ECO:0000256" key="5">
    <source>
        <dbReference type="ARBA" id="ARBA00022741"/>
    </source>
</evidence>
<dbReference type="GO" id="GO:0034040">
    <property type="term" value="F:ATPase-coupled lipid transmembrane transporter activity"/>
    <property type="evidence" value="ECO:0007669"/>
    <property type="project" value="TreeGrafter"/>
</dbReference>
<dbReference type="GO" id="GO:0005524">
    <property type="term" value="F:ATP binding"/>
    <property type="evidence" value="ECO:0007669"/>
    <property type="project" value="UniProtKB-KW"/>
</dbReference>
<dbReference type="PROSITE" id="PS50893">
    <property type="entry name" value="ABC_TRANSPORTER_2"/>
    <property type="match status" value="1"/>
</dbReference>
<dbReference type="SUPFAM" id="SSF90123">
    <property type="entry name" value="ABC transporter transmembrane region"/>
    <property type="match status" value="1"/>
</dbReference>
<dbReference type="PANTHER" id="PTHR24221">
    <property type="entry name" value="ATP-BINDING CASSETTE SUB-FAMILY B"/>
    <property type="match status" value="1"/>
</dbReference>
<feature type="transmembrane region" description="Helical" evidence="9">
    <location>
        <begin position="27"/>
        <end position="52"/>
    </location>
</feature>
<dbReference type="EMBL" id="JNGW01000027">
    <property type="protein sequence ID" value="KDR53137.1"/>
    <property type="molecule type" value="Genomic_DNA"/>
</dbReference>
<dbReference type="SMART" id="SM00382">
    <property type="entry name" value="AAA"/>
    <property type="match status" value="1"/>
</dbReference>
<feature type="transmembrane region" description="Helical" evidence="9">
    <location>
        <begin position="254"/>
        <end position="272"/>
    </location>
</feature>
<keyword evidence="13" id="KW-1185">Reference proteome</keyword>
<name>A0A069QKI8_HOYLO</name>
<keyword evidence="4 9" id="KW-0812">Transmembrane</keyword>
<dbReference type="InterPro" id="IPR011527">
    <property type="entry name" value="ABC1_TM_dom"/>
</dbReference>
<evidence type="ECO:0000256" key="8">
    <source>
        <dbReference type="ARBA" id="ARBA00023136"/>
    </source>
</evidence>
<dbReference type="GO" id="GO:0005886">
    <property type="term" value="C:plasma membrane"/>
    <property type="evidence" value="ECO:0007669"/>
    <property type="project" value="UniProtKB-SubCell"/>
</dbReference>
<evidence type="ECO:0000256" key="4">
    <source>
        <dbReference type="ARBA" id="ARBA00022692"/>
    </source>
</evidence>
<keyword evidence="2" id="KW-0813">Transport</keyword>
<evidence type="ECO:0000259" key="10">
    <source>
        <dbReference type="PROSITE" id="PS50893"/>
    </source>
</evidence>
<keyword evidence="3" id="KW-1003">Cell membrane</keyword>
<feature type="domain" description="ABC transporter" evidence="10">
    <location>
        <begin position="340"/>
        <end position="574"/>
    </location>
</feature>
<dbReference type="InterPro" id="IPR039421">
    <property type="entry name" value="Type_1_exporter"/>
</dbReference>
<evidence type="ECO:0000256" key="2">
    <source>
        <dbReference type="ARBA" id="ARBA00022448"/>
    </source>
</evidence>
<evidence type="ECO:0000256" key="6">
    <source>
        <dbReference type="ARBA" id="ARBA00022840"/>
    </source>
</evidence>
<dbReference type="GO" id="GO:0140359">
    <property type="term" value="F:ABC-type transporter activity"/>
    <property type="evidence" value="ECO:0007669"/>
    <property type="project" value="InterPro"/>
</dbReference>
<dbReference type="AlphaFoldDB" id="A0A069QKI8"/>
<dbReference type="PROSITE" id="PS00211">
    <property type="entry name" value="ABC_TRANSPORTER_1"/>
    <property type="match status" value="1"/>
</dbReference>
<protein>
    <submittedName>
        <fullName evidence="12">ABC transporter, ATP-binding protein</fullName>
    </submittedName>
</protein>
<comment type="caution">
    <text evidence="12">The sequence shown here is derived from an EMBL/GenBank/DDBJ whole genome shotgun (WGS) entry which is preliminary data.</text>
</comment>
<dbReference type="Gene3D" id="1.20.1560.10">
    <property type="entry name" value="ABC transporter type 1, transmembrane domain"/>
    <property type="match status" value="1"/>
</dbReference>
<evidence type="ECO:0000256" key="3">
    <source>
        <dbReference type="ARBA" id="ARBA00022475"/>
    </source>
</evidence>
<dbReference type="CDD" id="cd07346">
    <property type="entry name" value="ABC_6TM_exporters"/>
    <property type="match status" value="1"/>
</dbReference>
<keyword evidence="8 9" id="KW-0472">Membrane</keyword>
<dbReference type="Gene3D" id="3.40.50.300">
    <property type="entry name" value="P-loop containing nucleotide triphosphate hydrolases"/>
    <property type="match status" value="1"/>
</dbReference>
<dbReference type="PROSITE" id="PS50929">
    <property type="entry name" value="ABC_TM1F"/>
    <property type="match status" value="1"/>
</dbReference>
<feature type="domain" description="ABC transmembrane type-1" evidence="11">
    <location>
        <begin position="28"/>
        <end position="309"/>
    </location>
</feature>
<dbReference type="InterPro" id="IPR036640">
    <property type="entry name" value="ABC1_TM_sf"/>
</dbReference>
<sequence>MAIKRRGAIRMVRNILNELTARGVRHLIISALFFVVYALCGTAIMLTVLFLIDRHIHGESISFISAAWVLGSLLVLKTISNAIADMSKHFAGFDLVERIREKIILKLKMFSLGFYTNERLGEISTIIHKDVDNMEMVVGHLWTRMSADFIVALILGIGLFCVDWRMGLTMVAILPIALFSLYRGIRSGMKAQEESQDNLADMVSLFVEYVKGIPVLKVFGGKGMFRDRLDHSVSEFGESSKNTSRLAAVSVGRYTFLIELAFALMATIGLWWTQQGELSLFAYLMFIIVSKEFYKPFVNMESHWLNYIKVKDSYGRISHLLNAPVITNPEQPKTATHFNLSFDKVDFHYEKEGFEMKNLTFHVPEGTVTALVGSSGSGKTTITSLLLRFWEPQTGSIRIGGINIREMDYDYLLGKISVVMQNVILFSDTIANNIKVGNQHATQEEIEEAARRAMIHDFIISLPEGYETKIGENGLGLSGGQKQRLSIARAFLKDAPIILLDEITSNVDPVNEYKIQQAMSALIRNRTVLVIAHHLQTIRNANQIIVMDKGRLVENGTHAELAAKNGMYCKLLSMQ</sequence>
<evidence type="ECO:0000256" key="9">
    <source>
        <dbReference type="SAM" id="Phobius"/>
    </source>
</evidence>
<dbReference type="SUPFAM" id="SSF52540">
    <property type="entry name" value="P-loop containing nucleoside triphosphate hydrolases"/>
    <property type="match status" value="1"/>
</dbReference>
<dbReference type="InterPro" id="IPR027417">
    <property type="entry name" value="P-loop_NTPase"/>
</dbReference>
<accession>A0A069QKI8</accession>
<dbReference type="GO" id="GO:0016887">
    <property type="term" value="F:ATP hydrolysis activity"/>
    <property type="evidence" value="ECO:0007669"/>
    <property type="project" value="InterPro"/>
</dbReference>
<keyword evidence="6 12" id="KW-0067">ATP-binding</keyword>
<dbReference type="InterPro" id="IPR003593">
    <property type="entry name" value="AAA+_ATPase"/>
</dbReference>
<keyword evidence="7 9" id="KW-1133">Transmembrane helix</keyword>
<dbReference type="Pfam" id="PF00005">
    <property type="entry name" value="ABC_tran"/>
    <property type="match status" value="1"/>
</dbReference>
<keyword evidence="5" id="KW-0547">Nucleotide-binding</keyword>
<dbReference type="eggNOG" id="COG1132">
    <property type="taxonomic scope" value="Bacteria"/>
</dbReference>
<dbReference type="Proteomes" id="UP000027442">
    <property type="component" value="Unassembled WGS sequence"/>
</dbReference>
<feature type="transmembrane region" description="Helical" evidence="9">
    <location>
        <begin position="166"/>
        <end position="185"/>
    </location>
</feature>
<organism evidence="12 13">
    <name type="scientific">Hoylesella loescheii DSM 19665 = JCM 12249 = ATCC 15930</name>
    <dbReference type="NCBI Taxonomy" id="1122985"/>
    <lineage>
        <taxon>Bacteria</taxon>
        <taxon>Pseudomonadati</taxon>
        <taxon>Bacteroidota</taxon>
        <taxon>Bacteroidia</taxon>
        <taxon>Bacteroidales</taxon>
        <taxon>Prevotellaceae</taxon>
        <taxon>Hoylesella</taxon>
    </lineage>
</organism>
<comment type="subcellular location">
    <subcellularLocation>
        <location evidence="1">Cell membrane</location>
        <topology evidence="1">Multi-pass membrane protein</topology>
    </subcellularLocation>
</comment>
<evidence type="ECO:0000313" key="13">
    <source>
        <dbReference type="Proteomes" id="UP000027442"/>
    </source>
</evidence>
<evidence type="ECO:0000256" key="1">
    <source>
        <dbReference type="ARBA" id="ARBA00004651"/>
    </source>
</evidence>
<dbReference type="InterPro" id="IPR017871">
    <property type="entry name" value="ABC_transporter-like_CS"/>
</dbReference>
<feature type="transmembrane region" description="Helical" evidence="9">
    <location>
        <begin position="58"/>
        <end position="76"/>
    </location>
</feature>
<proteinExistence type="predicted"/>
<evidence type="ECO:0000256" key="7">
    <source>
        <dbReference type="ARBA" id="ARBA00022989"/>
    </source>
</evidence>
<evidence type="ECO:0000313" key="12">
    <source>
        <dbReference type="EMBL" id="KDR53137.1"/>
    </source>
</evidence>
<dbReference type="Pfam" id="PF00664">
    <property type="entry name" value="ABC_membrane"/>
    <property type="match status" value="1"/>
</dbReference>
<reference evidence="12 13" key="1">
    <citation type="submission" date="2013-08" db="EMBL/GenBank/DDBJ databases">
        <authorList>
            <person name="Weinstock G."/>
            <person name="Sodergren E."/>
            <person name="Wylie T."/>
            <person name="Fulton L."/>
            <person name="Fulton R."/>
            <person name="Fronick C."/>
            <person name="O'Laughlin M."/>
            <person name="Godfrey J."/>
            <person name="Miner T."/>
            <person name="Herter B."/>
            <person name="Appelbaum E."/>
            <person name="Cordes M."/>
            <person name="Lek S."/>
            <person name="Wollam A."/>
            <person name="Pepin K.H."/>
            <person name="Palsikar V.B."/>
            <person name="Mitreva M."/>
            <person name="Wilson R.K."/>
        </authorList>
    </citation>
    <scope>NUCLEOTIDE SEQUENCE [LARGE SCALE GENOMIC DNA]</scope>
    <source>
        <strain evidence="12 13">ATCC 15930</strain>
    </source>
</reference>
<dbReference type="PANTHER" id="PTHR24221:SF397">
    <property type="entry name" value="ABC TRANSPORTER, ATP-BINDING TRANSMEMBRANE PROTEIN"/>
    <property type="match status" value="1"/>
</dbReference>
<feature type="transmembrane region" description="Helical" evidence="9">
    <location>
        <begin position="141"/>
        <end position="160"/>
    </location>
</feature>
<dbReference type="PATRIC" id="fig|1122985.7.peg.812"/>
<gene>
    <name evidence="12" type="ORF">HMPREF1991_00784</name>
</gene>
<dbReference type="HOGENOM" id="CLU_000604_84_9_10"/>
<evidence type="ECO:0000259" key="11">
    <source>
        <dbReference type="PROSITE" id="PS50929"/>
    </source>
</evidence>